<feature type="region of interest" description="Disordered" evidence="1">
    <location>
        <begin position="1"/>
        <end position="42"/>
    </location>
</feature>
<evidence type="ECO:0000313" key="3">
    <source>
        <dbReference type="Proteomes" id="UP000299102"/>
    </source>
</evidence>
<proteinExistence type="predicted"/>
<comment type="caution">
    <text evidence="2">The sequence shown here is derived from an EMBL/GenBank/DDBJ whole genome shotgun (WGS) entry which is preliminary data.</text>
</comment>
<keyword evidence="3" id="KW-1185">Reference proteome</keyword>
<evidence type="ECO:0000256" key="1">
    <source>
        <dbReference type="SAM" id="MobiDB-lite"/>
    </source>
</evidence>
<gene>
    <name evidence="2" type="ORF">EVAR_44308_1</name>
</gene>
<accession>A0A4C1WT55</accession>
<dbReference type="Proteomes" id="UP000299102">
    <property type="component" value="Unassembled WGS sequence"/>
</dbReference>
<reference evidence="2 3" key="1">
    <citation type="journal article" date="2019" name="Commun. Biol.">
        <title>The bagworm genome reveals a unique fibroin gene that provides high tensile strength.</title>
        <authorList>
            <person name="Kono N."/>
            <person name="Nakamura H."/>
            <person name="Ohtoshi R."/>
            <person name="Tomita M."/>
            <person name="Numata K."/>
            <person name="Arakawa K."/>
        </authorList>
    </citation>
    <scope>NUCLEOTIDE SEQUENCE [LARGE SCALE GENOMIC DNA]</scope>
</reference>
<dbReference type="AlphaFoldDB" id="A0A4C1WT55"/>
<evidence type="ECO:0000313" key="2">
    <source>
        <dbReference type="EMBL" id="GBP53307.1"/>
    </source>
</evidence>
<protein>
    <submittedName>
        <fullName evidence="2">Uncharacterized protein</fullName>
    </submittedName>
</protein>
<sequence>MGEITGENLTQSTRSVPRRARQGHTGARSPKMAFHTDGDRTSGVVVASAASGAKGLVHSGRGKSGLV</sequence>
<organism evidence="2 3">
    <name type="scientific">Eumeta variegata</name>
    <name type="common">Bagworm moth</name>
    <name type="synonym">Eumeta japonica</name>
    <dbReference type="NCBI Taxonomy" id="151549"/>
    <lineage>
        <taxon>Eukaryota</taxon>
        <taxon>Metazoa</taxon>
        <taxon>Ecdysozoa</taxon>
        <taxon>Arthropoda</taxon>
        <taxon>Hexapoda</taxon>
        <taxon>Insecta</taxon>
        <taxon>Pterygota</taxon>
        <taxon>Neoptera</taxon>
        <taxon>Endopterygota</taxon>
        <taxon>Lepidoptera</taxon>
        <taxon>Glossata</taxon>
        <taxon>Ditrysia</taxon>
        <taxon>Tineoidea</taxon>
        <taxon>Psychidae</taxon>
        <taxon>Oiketicinae</taxon>
        <taxon>Eumeta</taxon>
    </lineage>
</organism>
<name>A0A4C1WT55_EUMVA</name>
<dbReference type="EMBL" id="BGZK01000620">
    <property type="protein sequence ID" value="GBP53307.1"/>
    <property type="molecule type" value="Genomic_DNA"/>
</dbReference>